<dbReference type="GO" id="GO:0006281">
    <property type="term" value="P:DNA repair"/>
    <property type="evidence" value="ECO:0007669"/>
    <property type="project" value="UniProtKB-KW"/>
</dbReference>
<dbReference type="InterPro" id="IPR039776">
    <property type="entry name" value="Pds5"/>
</dbReference>
<sequence length="667" mass="72286">MVAAEGDHGELGGLEFRPQAKEDDNEAERELRLQLKEAGRRLLNPTDSVEELLHVLDQLWKLLLKVDQSPNNVMKEALSPPMKALVAGSLLEHSSMDVKVSVASCLCEITRITAPQAPYSDEELKGVFQCIVSSLENLSDKSSRFYHKRVAILDSVSKVRSCVIMLDLECDDLIVKLFEHFLNSVRDHHVGDIFSLMVNIMALVLEESEDISLDLLKPLLASVKNNSEGVLPVARKLGEAVFKKSADKIRPCLNKAMTDLGKSLVDYSQLLTSISEGTTDFLEHNDGSATNQPKVVDTAAENVSFEDAAAVASDADTVTGNEENVDAQQSKKPEGAADRSGSNLNIKLDTRDPAVEKSKNVESKLDTTTKSTEFETVNGENIAEKSPEIVVSVQKPLESEVADAPSQSGSQQEESQNKIQIKKGIRSKKKGPSPTVPLPTVVALTKVNEVTSDSEMRSPKRVRKKTEKAEENTPIVTTGSDVEPSKNSGKKVKTGDSGPKPAKSSGKKVDGGGSVAKKRKLSGKKAPELKKSKQDGNEDVEAGNSAAKKPKLDGKKAPESEKPKQDDTIEVEAGDSVAKKPKLAVNTKEVESKEDKKTKKDDKKATPKKIVYSRGKKESKSKTKSPGDNVKESGSGNAAEEPESEKEKSTETPKTGAKTGKKKRKMN</sequence>
<reference evidence="9" key="1">
    <citation type="submission" date="2022-06" db="EMBL/GenBank/DDBJ databases">
        <title>Uncovering the hologenomic basis of an extraordinary plant invasion.</title>
        <authorList>
            <person name="Bieker V.C."/>
            <person name="Martin M.D."/>
            <person name="Gilbert T."/>
            <person name="Hodgins K."/>
            <person name="Battlay P."/>
            <person name="Petersen B."/>
            <person name="Wilson J."/>
        </authorList>
    </citation>
    <scope>NUCLEOTIDE SEQUENCE</scope>
    <source>
        <strain evidence="9">AA19_3_7</strain>
        <tissue evidence="9">Leaf</tissue>
    </source>
</reference>
<keyword evidence="3" id="KW-0227">DNA damage</keyword>
<evidence type="ECO:0000313" key="9">
    <source>
        <dbReference type="EMBL" id="KAI7747181.1"/>
    </source>
</evidence>
<proteinExistence type="predicted"/>
<dbReference type="GO" id="GO:0000785">
    <property type="term" value="C:chromatin"/>
    <property type="evidence" value="ECO:0007669"/>
    <property type="project" value="TreeGrafter"/>
</dbReference>
<protein>
    <submittedName>
        <fullName evidence="9">Uncharacterized protein</fullName>
    </submittedName>
</protein>
<accession>A0AAD5CRW9</accession>
<dbReference type="AlphaFoldDB" id="A0AAD5CRW9"/>
<keyword evidence="7" id="KW-0131">Cell cycle</keyword>
<dbReference type="GO" id="GO:0007064">
    <property type="term" value="P:mitotic sister chromatid cohesion"/>
    <property type="evidence" value="ECO:0007669"/>
    <property type="project" value="InterPro"/>
</dbReference>
<keyword evidence="4" id="KW-0498">Mitosis</keyword>
<feature type="compositionally biased region" description="Basic and acidic residues" evidence="8">
    <location>
        <begin position="550"/>
        <end position="567"/>
    </location>
</feature>
<name>A0AAD5CRW9_AMBAR</name>
<feature type="compositionally biased region" description="Basic and acidic residues" evidence="8">
    <location>
        <begin position="348"/>
        <end position="367"/>
    </location>
</feature>
<keyword evidence="5" id="KW-0234">DNA repair</keyword>
<evidence type="ECO:0000256" key="8">
    <source>
        <dbReference type="SAM" id="MobiDB-lite"/>
    </source>
</evidence>
<evidence type="ECO:0000256" key="7">
    <source>
        <dbReference type="ARBA" id="ARBA00023306"/>
    </source>
</evidence>
<dbReference type="EMBL" id="JAMZMK010006821">
    <property type="protein sequence ID" value="KAI7747181.1"/>
    <property type="molecule type" value="Genomic_DNA"/>
</dbReference>
<evidence type="ECO:0000256" key="6">
    <source>
        <dbReference type="ARBA" id="ARBA00023242"/>
    </source>
</evidence>
<keyword evidence="2" id="KW-0132">Cell division</keyword>
<keyword evidence="10" id="KW-1185">Reference proteome</keyword>
<feature type="region of interest" description="Disordered" evidence="8">
    <location>
        <begin position="311"/>
        <end position="371"/>
    </location>
</feature>
<dbReference type="SUPFAM" id="SSF48371">
    <property type="entry name" value="ARM repeat"/>
    <property type="match status" value="1"/>
</dbReference>
<evidence type="ECO:0000313" key="10">
    <source>
        <dbReference type="Proteomes" id="UP001206925"/>
    </source>
</evidence>
<feature type="compositionally biased region" description="Basic residues" evidence="8">
    <location>
        <begin position="420"/>
        <end position="431"/>
    </location>
</feature>
<evidence type="ECO:0000256" key="2">
    <source>
        <dbReference type="ARBA" id="ARBA00022618"/>
    </source>
</evidence>
<feature type="compositionally biased region" description="Basic and acidic residues" evidence="8">
    <location>
        <begin position="588"/>
        <end position="605"/>
    </location>
</feature>
<organism evidence="9 10">
    <name type="scientific">Ambrosia artemisiifolia</name>
    <name type="common">Common ragweed</name>
    <dbReference type="NCBI Taxonomy" id="4212"/>
    <lineage>
        <taxon>Eukaryota</taxon>
        <taxon>Viridiplantae</taxon>
        <taxon>Streptophyta</taxon>
        <taxon>Embryophyta</taxon>
        <taxon>Tracheophyta</taxon>
        <taxon>Spermatophyta</taxon>
        <taxon>Magnoliopsida</taxon>
        <taxon>eudicotyledons</taxon>
        <taxon>Gunneridae</taxon>
        <taxon>Pentapetalae</taxon>
        <taxon>asterids</taxon>
        <taxon>campanulids</taxon>
        <taxon>Asterales</taxon>
        <taxon>Asteraceae</taxon>
        <taxon>Asteroideae</taxon>
        <taxon>Heliantheae alliance</taxon>
        <taxon>Heliantheae</taxon>
        <taxon>Ambrosia</taxon>
    </lineage>
</organism>
<dbReference type="PANTHER" id="PTHR12663:SF3">
    <property type="entry name" value="SISTER CHROMATID COHESION PROTEIN PDS5 HOMOLOG C"/>
    <property type="match status" value="1"/>
</dbReference>
<dbReference type="InterPro" id="IPR016024">
    <property type="entry name" value="ARM-type_fold"/>
</dbReference>
<dbReference type="GO" id="GO:0005634">
    <property type="term" value="C:nucleus"/>
    <property type="evidence" value="ECO:0007669"/>
    <property type="project" value="UniProtKB-SubCell"/>
</dbReference>
<dbReference type="Proteomes" id="UP001206925">
    <property type="component" value="Unassembled WGS sequence"/>
</dbReference>
<evidence type="ECO:0000256" key="1">
    <source>
        <dbReference type="ARBA" id="ARBA00004123"/>
    </source>
</evidence>
<gene>
    <name evidence="9" type="ORF">M8C21_010665</name>
</gene>
<feature type="compositionally biased region" description="Basic and acidic residues" evidence="8">
    <location>
        <begin position="1"/>
        <end position="10"/>
    </location>
</feature>
<comment type="subcellular location">
    <subcellularLocation>
        <location evidence="1">Nucleus</location>
    </subcellularLocation>
</comment>
<feature type="region of interest" description="Disordered" evidence="8">
    <location>
        <begin position="397"/>
        <end position="667"/>
    </location>
</feature>
<comment type="caution">
    <text evidence="9">The sequence shown here is derived from an EMBL/GenBank/DDBJ whole genome shotgun (WGS) entry which is preliminary data.</text>
</comment>
<feature type="compositionally biased region" description="Basic and acidic residues" evidence="8">
    <location>
        <begin position="18"/>
        <end position="29"/>
    </location>
</feature>
<evidence type="ECO:0000256" key="3">
    <source>
        <dbReference type="ARBA" id="ARBA00022763"/>
    </source>
</evidence>
<dbReference type="Pfam" id="PF20168">
    <property type="entry name" value="PDS5"/>
    <property type="match status" value="1"/>
</dbReference>
<evidence type="ECO:0000256" key="4">
    <source>
        <dbReference type="ARBA" id="ARBA00022776"/>
    </source>
</evidence>
<dbReference type="GO" id="GO:0051301">
    <property type="term" value="P:cell division"/>
    <property type="evidence" value="ECO:0007669"/>
    <property type="project" value="UniProtKB-KW"/>
</dbReference>
<keyword evidence="6" id="KW-0539">Nucleus</keyword>
<dbReference type="PANTHER" id="PTHR12663">
    <property type="entry name" value="ANDROGEN INDUCED INHIBITOR OF PROLIFERATION AS3 / PDS5-RELATED"/>
    <property type="match status" value="1"/>
</dbReference>
<feature type="region of interest" description="Disordered" evidence="8">
    <location>
        <begin position="1"/>
        <end position="29"/>
    </location>
</feature>
<feature type="compositionally biased region" description="Basic and acidic residues" evidence="8">
    <location>
        <begin position="525"/>
        <end position="536"/>
    </location>
</feature>
<dbReference type="GO" id="GO:0035825">
    <property type="term" value="P:homologous recombination"/>
    <property type="evidence" value="ECO:0007669"/>
    <property type="project" value="UniProtKB-ARBA"/>
</dbReference>
<evidence type="ECO:0000256" key="5">
    <source>
        <dbReference type="ARBA" id="ARBA00023204"/>
    </source>
</evidence>